<dbReference type="SUPFAM" id="SSF51735">
    <property type="entry name" value="NAD(P)-binding Rossmann-fold domains"/>
    <property type="match status" value="1"/>
</dbReference>
<gene>
    <name evidence="1" type="ORF">KFE25_010755</name>
</gene>
<dbReference type="AlphaFoldDB" id="A0A8J6C5E6"/>
<dbReference type="Proteomes" id="UP000751190">
    <property type="component" value="Unassembled WGS sequence"/>
</dbReference>
<dbReference type="Gene3D" id="3.40.50.720">
    <property type="entry name" value="NAD(P)-binding Rossmann-like Domain"/>
    <property type="match status" value="1"/>
</dbReference>
<protein>
    <submittedName>
        <fullName evidence="1">Uncharacterized protein</fullName>
    </submittedName>
</protein>
<comment type="caution">
    <text evidence="1">The sequence shown here is derived from an EMBL/GenBank/DDBJ whole genome shotgun (WGS) entry which is preliminary data.</text>
</comment>
<dbReference type="InterPro" id="IPR036291">
    <property type="entry name" value="NAD(P)-bd_dom_sf"/>
</dbReference>
<accession>A0A8J6C5E6</accession>
<keyword evidence="2" id="KW-1185">Reference proteome</keyword>
<dbReference type="GO" id="GO:0016616">
    <property type="term" value="F:oxidoreductase activity, acting on the CH-OH group of donors, NAD or NADP as acceptor"/>
    <property type="evidence" value="ECO:0007669"/>
    <property type="project" value="TreeGrafter"/>
</dbReference>
<dbReference type="InterPro" id="IPR002347">
    <property type="entry name" value="SDR_fam"/>
</dbReference>
<dbReference type="PANTHER" id="PTHR45458">
    <property type="entry name" value="SHORT-CHAIN DEHYDROGENASE/REDUCTASE SDR"/>
    <property type="match status" value="1"/>
</dbReference>
<name>A0A8J6C5E6_DIALT</name>
<dbReference type="PRINTS" id="PR00081">
    <property type="entry name" value="GDHRDH"/>
</dbReference>
<sequence>MCSTEEKGFSLANQAERFAKHKETNNRRVLAIEEFYDGSKLQGLRVLIVGANRGLGLALAKQAKADGANVVATCRKTCPELDELGLELVVPHIDVQKEDAMCELTKALEGKALDVVIHNAGYLYDVESIGNLNFEQEIKQFDVCALGPLRVTNALIKADLLKQGSKVIVITSQAGSVEWRCVQNPTGQNYGHHMAKAASNMASRLLAAELEDKQITVLMLHPGFNKTEMTERYKEVWDKEGAVDVEVGAKRVLHEVTNASLASSGQFVNVEDGLLIPF</sequence>
<reference evidence="1" key="1">
    <citation type="submission" date="2021-05" db="EMBL/GenBank/DDBJ databases">
        <title>The genome of the haptophyte Pavlova lutheri (Diacronema luteri, Pavlovales) - a model for lipid biosynthesis in eukaryotic algae.</title>
        <authorList>
            <person name="Hulatt C.J."/>
            <person name="Posewitz M.C."/>
        </authorList>
    </citation>
    <scope>NUCLEOTIDE SEQUENCE</scope>
    <source>
        <strain evidence="1">NIVA-4/92</strain>
    </source>
</reference>
<dbReference type="OrthoDB" id="5296at2759"/>
<dbReference type="Pfam" id="PF00106">
    <property type="entry name" value="adh_short"/>
    <property type="match status" value="1"/>
</dbReference>
<organism evidence="1 2">
    <name type="scientific">Diacronema lutheri</name>
    <name type="common">Unicellular marine alga</name>
    <name type="synonym">Monochrysis lutheri</name>
    <dbReference type="NCBI Taxonomy" id="2081491"/>
    <lineage>
        <taxon>Eukaryota</taxon>
        <taxon>Haptista</taxon>
        <taxon>Haptophyta</taxon>
        <taxon>Pavlovophyceae</taxon>
        <taxon>Pavlovales</taxon>
        <taxon>Pavlovaceae</taxon>
        <taxon>Diacronema</taxon>
    </lineage>
</organism>
<proteinExistence type="predicted"/>
<dbReference type="OMA" id="WHREGYE"/>
<dbReference type="PANTHER" id="PTHR45458:SF2">
    <property type="entry name" value="OXIDOREDUCTASE, SHORT CHAIN DEHYDROGENASE_REDUCTASE FAMILY SUPERFAMILY (AFU_ORTHOLOGUE AFUA_3G13450)"/>
    <property type="match status" value="1"/>
</dbReference>
<evidence type="ECO:0000313" key="1">
    <source>
        <dbReference type="EMBL" id="KAG8461004.1"/>
    </source>
</evidence>
<evidence type="ECO:0000313" key="2">
    <source>
        <dbReference type="Proteomes" id="UP000751190"/>
    </source>
</evidence>
<dbReference type="EMBL" id="JAGTXO010000029">
    <property type="protein sequence ID" value="KAG8461004.1"/>
    <property type="molecule type" value="Genomic_DNA"/>
</dbReference>
<dbReference type="InterPro" id="IPR052184">
    <property type="entry name" value="SDR_enzymes"/>
</dbReference>